<protein>
    <recommendedName>
        <fullName evidence="1">Protein kinase domain-containing protein</fullName>
    </recommendedName>
</protein>
<dbReference type="InterPro" id="IPR011009">
    <property type="entry name" value="Kinase-like_dom_sf"/>
</dbReference>
<name>A0ABN6FE78_9BACT</name>
<dbReference type="PROSITE" id="PS50011">
    <property type="entry name" value="PROTEIN_KINASE_DOM"/>
    <property type="match status" value="1"/>
</dbReference>
<organism evidence="2 3">
    <name type="scientific">Desulfoluna limicola</name>
    <dbReference type="NCBI Taxonomy" id="2810562"/>
    <lineage>
        <taxon>Bacteria</taxon>
        <taxon>Pseudomonadati</taxon>
        <taxon>Thermodesulfobacteriota</taxon>
        <taxon>Desulfobacteria</taxon>
        <taxon>Desulfobacterales</taxon>
        <taxon>Desulfolunaceae</taxon>
        <taxon>Desulfoluna</taxon>
    </lineage>
</organism>
<evidence type="ECO:0000313" key="2">
    <source>
        <dbReference type="EMBL" id="BCS99320.1"/>
    </source>
</evidence>
<evidence type="ECO:0000259" key="1">
    <source>
        <dbReference type="PROSITE" id="PS50011"/>
    </source>
</evidence>
<dbReference type="Pfam" id="PF06293">
    <property type="entry name" value="Kdo"/>
    <property type="match status" value="1"/>
</dbReference>
<dbReference type="InterPro" id="IPR000719">
    <property type="entry name" value="Prot_kinase_dom"/>
</dbReference>
<evidence type="ECO:0000313" key="3">
    <source>
        <dbReference type="Proteomes" id="UP001320148"/>
    </source>
</evidence>
<accession>A0ABN6FE78</accession>
<sequence length="224" mass="25119">MKIGPYTITSPLPLTKEEGFRLTEALPATLNQNETTLGGRGSVRFLDGISGKSVAIKPYLRGGLIGKVNRRYYLERGKSRAAKEHEILFKLSGTAAKTPTSLGTIESGRFLRSCWLLMENIPHDHTLATAPLDENERNTIFNRLAPQIKALLDLGIHHVDLHPGNIIVTREGHPVLIDFDKAREGVSDRKALSELYVKRWTRAVKKHKLPENLSECFIQMMNDL</sequence>
<dbReference type="EMBL" id="AP024488">
    <property type="protein sequence ID" value="BCS99320.1"/>
    <property type="molecule type" value="Genomic_DNA"/>
</dbReference>
<reference evidence="2 3" key="1">
    <citation type="submission" date="2021-02" db="EMBL/GenBank/DDBJ databases">
        <title>Complete genome of Desulfoluna sp. strain ASN36.</title>
        <authorList>
            <person name="Takahashi A."/>
            <person name="Kojima H."/>
            <person name="Fukui M."/>
        </authorList>
    </citation>
    <scope>NUCLEOTIDE SEQUENCE [LARGE SCALE GENOMIC DNA]</scope>
    <source>
        <strain evidence="2 3">ASN36</strain>
    </source>
</reference>
<dbReference type="Gene3D" id="1.10.510.10">
    <property type="entry name" value="Transferase(Phosphotransferase) domain 1"/>
    <property type="match status" value="1"/>
</dbReference>
<dbReference type="RefSeq" id="WP_236890660.1">
    <property type="nucleotide sequence ID" value="NZ_AP024488.1"/>
</dbReference>
<feature type="domain" description="Protein kinase" evidence="1">
    <location>
        <begin position="29"/>
        <end position="224"/>
    </location>
</feature>
<dbReference type="SUPFAM" id="SSF56112">
    <property type="entry name" value="Protein kinase-like (PK-like)"/>
    <property type="match status" value="1"/>
</dbReference>
<dbReference type="Proteomes" id="UP001320148">
    <property type="component" value="Chromosome"/>
</dbReference>
<keyword evidence="3" id="KW-1185">Reference proteome</keyword>
<proteinExistence type="predicted"/>
<gene>
    <name evidence="2" type="ORF">DSLASN_49520</name>
</gene>